<dbReference type="RefSeq" id="WP_192789819.1">
    <property type="nucleotide sequence ID" value="NZ_JADBEK010000001.1"/>
</dbReference>
<dbReference type="EMBL" id="JADBEK010000001">
    <property type="protein sequence ID" value="MBE1589844.1"/>
    <property type="molecule type" value="Genomic_DNA"/>
</dbReference>
<comment type="similarity">
    <text evidence="1">Belongs to the UPF0167 family.</text>
</comment>
<evidence type="ECO:0000313" key="3">
    <source>
        <dbReference type="Proteomes" id="UP000633509"/>
    </source>
</evidence>
<evidence type="ECO:0000256" key="1">
    <source>
        <dbReference type="ARBA" id="ARBA00008525"/>
    </source>
</evidence>
<keyword evidence="3" id="KW-1185">Reference proteome</keyword>
<proteinExistence type="inferred from homology"/>
<accession>A0ABR9MAM7</accession>
<dbReference type="InterPro" id="IPR005363">
    <property type="entry name" value="UPF0167"/>
</dbReference>
<dbReference type="Pfam" id="PF03691">
    <property type="entry name" value="UPF0167"/>
    <property type="match status" value="1"/>
</dbReference>
<organism evidence="2 3">
    <name type="scientific">Nonomuraea angiospora</name>
    <dbReference type="NCBI Taxonomy" id="46172"/>
    <lineage>
        <taxon>Bacteria</taxon>
        <taxon>Bacillati</taxon>
        <taxon>Actinomycetota</taxon>
        <taxon>Actinomycetes</taxon>
        <taxon>Streptosporangiales</taxon>
        <taxon>Streptosporangiaceae</taxon>
        <taxon>Nonomuraea</taxon>
    </lineage>
</organism>
<protein>
    <submittedName>
        <fullName evidence="2">Uncharacterized protein CbrC (UPF0167 family)</fullName>
    </submittedName>
</protein>
<sequence>MLPGFDYHPDPLSTGSVKASDAACACCGQRRGYVYTGPVYCVETLESEPCPWCIADGSLAARYDAELVDVCDAPANVPKDTIETVSRRTPGFSGWQQERWLFHCGDGAAFLGPIGAPELAAFPDAREMLRFEHSTGGWSPEQVDDFLAALDKDGNPTAYLFKCRKCGSHLAYADFT</sequence>
<comment type="caution">
    <text evidence="2">The sequence shown here is derived from an EMBL/GenBank/DDBJ whole genome shotgun (WGS) entry which is preliminary data.</text>
</comment>
<dbReference type="Proteomes" id="UP000633509">
    <property type="component" value="Unassembled WGS sequence"/>
</dbReference>
<name>A0ABR9MAM7_9ACTN</name>
<evidence type="ECO:0000313" key="2">
    <source>
        <dbReference type="EMBL" id="MBE1589844.1"/>
    </source>
</evidence>
<reference evidence="2 3" key="1">
    <citation type="submission" date="2020-10" db="EMBL/GenBank/DDBJ databases">
        <title>Sequencing the genomes of 1000 actinobacteria strains.</title>
        <authorList>
            <person name="Klenk H.-P."/>
        </authorList>
    </citation>
    <scope>NUCLEOTIDE SEQUENCE [LARGE SCALE GENOMIC DNA]</scope>
    <source>
        <strain evidence="2 3">DSM 43173</strain>
    </source>
</reference>
<gene>
    <name evidence="2" type="ORF">H4W80_008102</name>
</gene>